<feature type="region of interest" description="Disordered" evidence="1">
    <location>
        <begin position="74"/>
        <end position="94"/>
    </location>
</feature>
<evidence type="ECO:0000313" key="2">
    <source>
        <dbReference type="EMBL" id="UYV69265.1"/>
    </source>
</evidence>
<dbReference type="EMBL" id="CP092868">
    <property type="protein sequence ID" value="UYV69265.1"/>
    <property type="molecule type" value="Genomic_DNA"/>
</dbReference>
<protein>
    <submittedName>
        <fullName evidence="2">Uncharacterized protein</fullName>
    </submittedName>
</protein>
<accession>A0ABY6KK85</accession>
<proteinExistence type="predicted"/>
<organism evidence="2 3">
    <name type="scientific">Cordylochernes scorpioides</name>
    <dbReference type="NCBI Taxonomy" id="51811"/>
    <lineage>
        <taxon>Eukaryota</taxon>
        <taxon>Metazoa</taxon>
        <taxon>Ecdysozoa</taxon>
        <taxon>Arthropoda</taxon>
        <taxon>Chelicerata</taxon>
        <taxon>Arachnida</taxon>
        <taxon>Pseudoscorpiones</taxon>
        <taxon>Cheliferoidea</taxon>
        <taxon>Chernetidae</taxon>
        <taxon>Cordylochernes</taxon>
    </lineage>
</organism>
<sequence>MDLGLTSEHHTGPKQGVMFWGAISVDSRTPLVVIPGTLTAQRESNERFMKALGDKAPSIRTVFNCFNEFKFRNTNLEDEPRSDRPPTAVSQEKF</sequence>
<dbReference type="Proteomes" id="UP001235939">
    <property type="component" value="Chromosome 06"/>
</dbReference>
<evidence type="ECO:0000256" key="1">
    <source>
        <dbReference type="SAM" id="MobiDB-lite"/>
    </source>
</evidence>
<gene>
    <name evidence="2" type="ORF">LAZ67_6003030</name>
</gene>
<name>A0ABY6KK85_9ARAC</name>
<evidence type="ECO:0000313" key="3">
    <source>
        <dbReference type="Proteomes" id="UP001235939"/>
    </source>
</evidence>
<keyword evidence="3" id="KW-1185">Reference proteome</keyword>
<reference evidence="2 3" key="1">
    <citation type="submission" date="2022-01" db="EMBL/GenBank/DDBJ databases">
        <title>A chromosomal length assembly of Cordylochernes scorpioides.</title>
        <authorList>
            <person name="Zeh D."/>
            <person name="Zeh J."/>
        </authorList>
    </citation>
    <scope>NUCLEOTIDE SEQUENCE [LARGE SCALE GENOMIC DNA]</scope>
    <source>
        <strain evidence="2">IN4F17</strain>
        <tissue evidence="2">Whole Body</tissue>
    </source>
</reference>